<dbReference type="Proteomes" id="UP000011682">
    <property type="component" value="Unassembled WGS sequence"/>
</dbReference>
<keyword evidence="2" id="KW-1185">Reference proteome</keyword>
<accession>S9R1H3</accession>
<name>S9R1H3_CYSF2</name>
<reference evidence="1" key="1">
    <citation type="submission" date="2013-05" db="EMBL/GenBank/DDBJ databases">
        <title>Genome assembly of Cystobacter fuscus DSM 2262.</title>
        <authorList>
            <person name="Sharma G."/>
            <person name="Khatri I."/>
            <person name="Kaur C."/>
            <person name="Mayilraj S."/>
            <person name="Subramanian S."/>
        </authorList>
    </citation>
    <scope>NUCLEOTIDE SEQUENCE [LARGE SCALE GENOMIC DNA]</scope>
    <source>
        <strain evidence="1">DSM 2262</strain>
    </source>
</reference>
<gene>
    <name evidence="1" type="ORF">D187_008921</name>
</gene>
<evidence type="ECO:0000313" key="1">
    <source>
        <dbReference type="EMBL" id="EPX62733.1"/>
    </source>
</evidence>
<dbReference type="AlphaFoldDB" id="S9R1H3"/>
<protein>
    <submittedName>
        <fullName evidence="1">Uncharacterized protein</fullName>
    </submittedName>
</protein>
<proteinExistence type="predicted"/>
<evidence type="ECO:0000313" key="2">
    <source>
        <dbReference type="Proteomes" id="UP000011682"/>
    </source>
</evidence>
<comment type="caution">
    <text evidence="1">The sequence shown here is derived from an EMBL/GenBank/DDBJ whole genome shotgun (WGS) entry which is preliminary data.</text>
</comment>
<organism evidence="1 2">
    <name type="scientific">Cystobacter fuscus (strain ATCC 25194 / DSM 2262 / NBRC 100088 / M29)</name>
    <dbReference type="NCBI Taxonomy" id="1242864"/>
    <lineage>
        <taxon>Bacteria</taxon>
        <taxon>Pseudomonadati</taxon>
        <taxon>Myxococcota</taxon>
        <taxon>Myxococcia</taxon>
        <taxon>Myxococcales</taxon>
        <taxon>Cystobacterineae</taxon>
        <taxon>Archangiaceae</taxon>
        <taxon>Cystobacter</taxon>
    </lineage>
</organism>
<sequence>MANLLLSTVDLSYVRSFSPSFAWVASADYAWRNVISQRFLYRGSYEERGAYIGSIGAGVQWFPFSDAAPAGFYLAPGAQLALTTEGGYLALSADAGYRWLFAPGFTIGIAGGVSHASSRVMVTSPRITLDLGWVL</sequence>
<dbReference type="EMBL" id="ANAH02000007">
    <property type="protein sequence ID" value="EPX62733.1"/>
    <property type="molecule type" value="Genomic_DNA"/>
</dbReference>